<sequence>MPVNKEKVNELKKKKAQTISTHEDRKQEKEAFENPPIDTVETDAGKSLDDFLSGYRATKSEHKSKESSESGVMSVIYSDNGKRITFPVDFCEELGVEDKLQIAIGSDTILVGQELPSNEIYYSLKKQGRKKIIYSAKLVGELVEAFNLDYSDGSVSKTFSQVEHKSFDELKVAVIKIQ</sequence>
<dbReference type="HOGENOM" id="CLU_1508128_0_0_9"/>
<evidence type="ECO:0000313" key="3">
    <source>
        <dbReference type="Proteomes" id="UP000007041"/>
    </source>
</evidence>
<gene>
    <name evidence="2" type="ordered locus">CLOST_2519</name>
</gene>
<feature type="region of interest" description="Disordered" evidence="1">
    <location>
        <begin position="1"/>
        <end position="44"/>
    </location>
</feature>
<feature type="compositionally biased region" description="Basic and acidic residues" evidence="1">
    <location>
        <begin position="21"/>
        <end position="32"/>
    </location>
</feature>
<dbReference type="EMBL" id="FP565809">
    <property type="protein sequence ID" value="CBH22634.1"/>
    <property type="molecule type" value="Genomic_DNA"/>
</dbReference>
<name>E3PVT1_ACESD</name>
<dbReference type="RefSeq" id="WP_013362725.1">
    <property type="nucleotide sequence ID" value="NC_014614.1"/>
</dbReference>
<dbReference type="eggNOG" id="ENOG502ZRN8">
    <property type="taxonomic scope" value="Bacteria"/>
</dbReference>
<dbReference type="AlphaFoldDB" id="E3PVT1"/>
<evidence type="ECO:0000313" key="2">
    <source>
        <dbReference type="EMBL" id="CBH22634.1"/>
    </source>
</evidence>
<dbReference type="STRING" id="1511.CLOST_2519"/>
<accession>E3PVT1</accession>
<organism evidence="2 3">
    <name type="scientific">Acetoanaerobium sticklandii (strain ATCC 12662 / DSM 519 / JCM 1433 / CCUG 9281 / NCIMB 10654 / HF)</name>
    <name type="common">Clostridium sticklandii</name>
    <dbReference type="NCBI Taxonomy" id="499177"/>
    <lineage>
        <taxon>Bacteria</taxon>
        <taxon>Bacillati</taxon>
        <taxon>Bacillota</taxon>
        <taxon>Clostridia</taxon>
        <taxon>Peptostreptococcales</taxon>
        <taxon>Filifactoraceae</taxon>
        <taxon>Acetoanaerobium</taxon>
    </lineage>
</organism>
<protein>
    <submittedName>
        <fullName evidence="2">Uncharacterized protein</fullName>
    </submittedName>
</protein>
<feature type="compositionally biased region" description="Basic and acidic residues" evidence="1">
    <location>
        <begin position="1"/>
        <end position="11"/>
    </location>
</feature>
<reference evidence="3" key="1">
    <citation type="journal article" date="2010" name="BMC Genomics">
        <title>Clostridium sticklandii, a specialist in amino acid degradation:revisiting its metabolism through its genome sequence.</title>
        <authorList>
            <person name="Fonknechten N."/>
            <person name="Chaussonnerie S."/>
            <person name="Tricot S."/>
            <person name="Lajus A."/>
            <person name="Andreesen J.R."/>
            <person name="Perchat N."/>
            <person name="Pelletier E."/>
            <person name="Gouyvenoux M."/>
            <person name="Barbe V."/>
            <person name="Salanoubat M."/>
            <person name="Le Paslier D."/>
            <person name="Weissenbach J."/>
            <person name="Cohen G.N."/>
            <person name="Kreimeyer A."/>
        </authorList>
    </citation>
    <scope>NUCLEOTIDE SEQUENCE [LARGE SCALE GENOMIC DNA]</scope>
    <source>
        <strain evidence="3">ATCC 12662 / DSM 519 / JCM 1433 / CCUG 9281 / NCIMB 10654 / HF</strain>
    </source>
</reference>
<dbReference type="GeneID" id="35557442"/>
<proteinExistence type="predicted"/>
<dbReference type="Proteomes" id="UP000007041">
    <property type="component" value="Chromosome"/>
</dbReference>
<evidence type="ECO:0000256" key="1">
    <source>
        <dbReference type="SAM" id="MobiDB-lite"/>
    </source>
</evidence>
<dbReference type="BioCyc" id="CSTI499177:GJE9-2612-MONOMER"/>
<dbReference type="KEGG" id="cst:CLOST_2519"/>
<keyword evidence="3" id="KW-1185">Reference proteome</keyword>